<organism evidence="1 2">
    <name type="scientific">Candidatus Protofrankia californiensis</name>
    <dbReference type="NCBI Taxonomy" id="1839754"/>
    <lineage>
        <taxon>Bacteria</taxon>
        <taxon>Bacillati</taxon>
        <taxon>Actinomycetota</taxon>
        <taxon>Actinomycetes</taxon>
        <taxon>Frankiales</taxon>
        <taxon>Frankiaceae</taxon>
        <taxon>Protofrankia</taxon>
    </lineage>
</organism>
<evidence type="ECO:0000313" key="2">
    <source>
        <dbReference type="Proteomes" id="UP000199013"/>
    </source>
</evidence>
<reference evidence="2" key="1">
    <citation type="submission" date="2016-02" db="EMBL/GenBank/DDBJ databases">
        <authorList>
            <person name="Wibberg D."/>
        </authorList>
    </citation>
    <scope>NUCLEOTIDE SEQUENCE [LARGE SCALE GENOMIC DNA]</scope>
</reference>
<dbReference type="EMBL" id="FLUV01000103">
    <property type="protein sequence ID" value="SBW17506.1"/>
    <property type="molecule type" value="Genomic_DNA"/>
</dbReference>
<dbReference type="AlphaFoldDB" id="A0A1C3NT51"/>
<keyword evidence="2" id="KW-1185">Reference proteome</keyword>
<protein>
    <submittedName>
        <fullName evidence="1">Uncharacterized protein</fullName>
    </submittedName>
</protein>
<proteinExistence type="predicted"/>
<evidence type="ECO:0000313" key="1">
    <source>
        <dbReference type="EMBL" id="SBW17506.1"/>
    </source>
</evidence>
<dbReference type="Proteomes" id="UP000199013">
    <property type="component" value="Unassembled WGS sequence"/>
</dbReference>
<name>A0A1C3NT51_9ACTN</name>
<sequence>MHRLRIGGRPRSRRQSHVAGKICQINPSYGNATPSKLGDHIIGSRILKRRNHENLTVGHKSVDLDLNSLMIGNGLAAAVVGIRGLARSLAPLVGLPMLPGVGYHSSIGVITDR</sequence>
<gene>
    <name evidence="1" type="ORF">FDG2_0248</name>
</gene>
<accession>A0A1C3NT51</accession>